<dbReference type="PANTHER" id="PTHR37806:SF1">
    <property type="entry name" value="PEPTIDASE C39-LIKE DOMAIN-CONTAINING PROTEIN"/>
    <property type="match status" value="1"/>
</dbReference>
<reference evidence="3 4" key="1">
    <citation type="submission" date="2016-10" db="EMBL/GenBank/DDBJ databases">
        <authorList>
            <person name="de Groot N.N."/>
        </authorList>
    </citation>
    <scope>NUCLEOTIDE SEQUENCE [LARGE SCALE GENOMIC DNA]</scope>
    <source>
        <strain evidence="3 4">CGMCC 1.7727</strain>
    </source>
</reference>
<keyword evidence="4" id="KW-1185">Reference proteome</keyword>
<dbReference type="RefSeq" id="WP_089742106.1">
    <property type="nucleotide sequence ID" value="NZ_FOGL01000014.1"/>
</dbReference>
<accession>A0A1H9TRR9</accession>
<organism evidence="3 4">
    <name type="scientific">Gracilibacillus ureilyticus</name>
    <dbReference type="NCBI Taxonomy" id="531814"/>
    <lineage>
        <taxon>Bacteria</taxon>
        <taxon>Bacillati</taxon>
        <taxon>Bacillota</taxon>
        <taxon>Bacilli</taxon>
        <taxon>Bacillales</taxon>
        <taxon>Bacillaceae</taxon>
        <taxon>Gracilibacillus</taxon>
    </lineage>
</organism>
<keyword evidence="1" id="KW-0812">Transmembrane</keyword>
<dbReference type="CDD" id="cd02549">
    <property type="entry name" value="Peptidase_C39A"/>
    <property type="match status" value="1"/>
</dbReference>
<dbReference type="InterPro" id="IPR039563">
    <property type="entry name" value="Peptidase_C39_single_dom"/>
</dbReference>
<dbReference type="AlphaFoldDB" id="A0A1H9TRR9"/>
<dbReference type="STRING" id="531814.SAMN04487944_114123"/>
<feature type="transmembrane region" description="Helical" evidence="1">
    <location>
        <begin position="33"/>
        <end position="52"/>
    </location>
</feature>
<gene>
    <name evidence="3" type="ORF">SAMN04487944_114123</name>
</gene>
<protein>
    <submittedName>
        <fullName evidence="3">Uncharacterized protein YvpB</fullName>
    </submittedName>
</protein>
<dbReference type="Gene3D" id="3.90.70.10">
    <property type="entry name" value="Cysteine proteinases"/>
    <property type="match status" value="1"/>
</dbReference>
<dbReference type="Proteomes" id="UP000199687">
    <property type="component" value="Unassembled WGS sequence"/>
</dbReference>
<dbReference type="InterPro" id="IPR039564">
    <property type="entry name" value="Peptidase_C39-like"/>
</dbReference>
<keyword evidence="1" id="KW-1133">Transmembrane helix</keyword>
<evidence type="ECO:0000313" key="4">
    <source>
        <dbReference type="Proteomes" id="UP000199687"/>
    </source>
</evidence>
<dbReference type="OrthoDB" id="1164310at2"/>
<dbReference type="PANTHER" id="PTHR37806">
    <property type="entry name" value="LMO0724 PROTEIN"/>
    <property type="match status" value="1"/>
</dbReference>
<evidence type="ECO:0000313" key="3">
    <source>
        <dbReference type="EMBL" id="SER99383.1"/>
    </source>
</evidence>
<dbReference type="EMBL" id="FOGL01000014">
    <property type="protein sequence ID" value="SER99383.1"/>
    <property type="molecule type" value="Genomic_DNA"/>
</dbReference>
<evidence type="ECO:0000256" key="1">
    <source>
        <dbReference type="SAM" id="Phobius"/>
    </source>
</evidence>
<feature type="transmembrane region" description="Helical" evidence="1">
    <location>
        <begin position="6"/>
        <end position="21"/>
    </location>
</feature>
<sequence>MLIALFIISLIMFTFLLYFYKRSHKKIMQYMAFLYILLFGSVSIGVGSYLIYTADLTWIYATMNDNRELSSHSAINNKLSVKLNPEMKIQVPVVKQFPELPRGCEVTSLTMLLQYHDVDTNKMRLAKEITRDETPYKENDGIIYFGDPHNGFVGDMYSFSQPGLGVYHQPIYELAKSYVGDKAVDLTGHEFEKVIQSLSSKEPVLTITNITFQPLPESAFTTWQTPAGPVKITKKMHAVILTGYDDHFIYFNDPYDGEQKKAPKQSFITAWEQMGKQAISIEL</sequence>
<evidence type="ECO:0000259" key="2">
    <source>
        <dbReference type="Pfam" id="PF13529"/>
    </source>
</evidence>
<dbReference type="Pfam" id="PF13529">
    <property type="entry name" value="Peptidase_C39_2"/>
    <property type="match status" value="1"/>
</dbReference>
<name>A0A1H9TRR9_9BACI</name>
<feature type="domain" description="Peptidase C39-like" evidence="2">
    <location>
        <begin position="90"/>
        <end position="255"/>
    </location>
</feature>
<keyword evidence="1" id="KW-0472">Membrane</keyword>
<proteinExistence type="predicted"/>